<dbReference type="CDD" id="cd06173">
    <property type="entry name" value="MFS_MefA_like"/>
    <property type="match status" value="1"/>
</dbReference>
<dbReference type="InterPro" id="IPR036259">
    <property type="entry name" value="MFS_trans_sf"/>
</dbReference>
<feature type="transmembrane region" description="Helical" evidence="4">
    <location>
        <begin position="272"/>
        <end position="292"/>
    </location>
</feature>
<dbReference type="SUPFAM" id="SSF103473">
    <property type="entry name" value="MFS general substrate transporter"/>
    <property type="match status" value="1"/>
</dbReference>
<keyword evidence="6" id="KW-0012">Acyltransferase</keyword>
<dbReference type="InterPro" id="IPR000873">
    <property type="entry name" value="AMP-dep_synth/lig_dom"/>
</dbReference>
<feature type="transmembrane region" description="Helical" evidence="4">
    <location>
        <begin position="394"/>
        <end position="413"/>
    </location>
</feature>
<evidence type="ECO:0000313" key="7">
    <source>
        <dbReference type="Proteomes" id="UP000502377"/>
    </source>
</evidence>
<keyword evidence="6" id="KW-0436">Ligase</keyword>
<feature type="transmembrane region" description="Helical" evidence="4">
    <location>
        <begin position="7"/>
        <end position="26"/>
    </location>
</feature>
<evidence type="ECO:0000259" key="5">
    <source>
        <dbReference type="SMART" id="SM00563"/>
    </source>
</evidence>
<reference evidence="6 7" key="1">
    <citation type="submission" date="2016-07" db="EMBL/GenBank/DDBJ databases">
        <title>Comparative genomics of the Campylobacter concisus group.</title>
        <authorList>
            <person name="Miller W.G."/>
            <person name="Yee E."/>
            <person name="Chapman M.H."/>
            <person name="Huynh S."/>
            <person name="Bono J.L."/>
            <person name="On S.L.W."/>
            <person name="StLeger J."/>
            <person name="Foster G."/>
            <person name="Parker C.T."/>
        </authorList>
    </citation>
    <scope>NUCLEOTIDE SEQUENCE [LARGE SCALE GENOMIC DNA]</scope>
    <source>
        <strain evidence="6 7">ATCC 33238</strain>
    </source>
</reference>
<dbReference type="AlphaFoldDB" id="A0A6G5QPH7"/>
<dbReference type="Proteomes" id="UP000502377">
    <property type="component" value="Chromosome"/>
</dbReference>
<dbReference type="InterPro" id="IPR020845">
    <property type="entry name" value="AMP-binding_CS"/>
</dbReference>
<evidence type="ECO:0000256" key="4">
    <source>
        <dbReference type="SAM" id="Phobius"/>
    </source>
</evidence>
<proteinExistence type="predicted"/>
<dbReference type="SMART" id="SM00563">
    <property type="entry name" value="PlsC"/>
    <property type="match status" value="1"/>
</dbReference>
<dbReference type="InterPro" id="IPR011701">
    <property type="entry name" value="MFS"/>
</dbReference>
<protein>
    <submittedName>
        <fullName evidence="6">2-acylglycerophosphoethanolamine acyltransferase / acyl-[acp] synthetase</fullName>
        <ecNumber evidence="6">2.3.1.40</ecNumber>
        <ecNumber evidence="6">6.2.1.20</ecNumber>
    </submittedName>
</protein>
<feature type="transmembrane region" description="Helical" evidence="4">
    <location>
        <begin position="326"/>
        <end position="348"/>
    </location>
</feature>
<feature type="transmembrane region" description="Helical" evidence="4">
    <location>
        <begin position="46"/>
        <end position="70"/>
    </location>
</feature>
<name>A0A6G5QPH7_CAMRE</name>
<dbReference type="InterPro" id="IPR002123">
    <property type="entry name" value="Plipid/glycerol_acylTrfase"/>
</dbReference>
<evidence type="ECO:0000256" key="2">
    <source>
        <dbReference type="ARBA" id="ARBA00022989"/>
    </source>
</evidence>
<dbReference type="PANTHER" id="PTHR43767:SF1">
    <property type="entry name" value="NONRIBOSOMAL PEPTIDE SYNTHASE PES1 (EUROFUNG)-RELATED"/>
    <property type="match status" value="1"/>
</dbReference>
<feature type="transmembrane region" description="Helical" evidence="4">
    <location>
        <begin position="139"/>
        <end position="159"/>
    </location>
</feature>
<dbReference type="SUPFAM" id="SSF69593">
    <property type="entry name" value="Glycerol-3-phosphate (1)-acyltransferase"/>
    <property type="match status" value="1"/>
</dbReference>
<organism evidence="6 7">
    <name type="scientific">Campylobacter rectus</name>
    <name type="common">Wolinella recta</name>
    <dbReference type="NCBI Taxonomy" id="203"/>
    <lineage>
        <taxon>Bacteria</taxon>
        <taxon>Pseudomonadati</taxon>
        <taxon>Campylobacterota</taxon>
        <taxon>Epsilonproteobacteria</taxon>
        <taxon>Campylobacterales</taxon>
        <taxon>Campylobacteraceae</taxon>
        <taxon>Campylobacter</taxon>
    </lineage>
</organism>
<dbReference type="EMBL" id="CP012543">
    <property type="protein sequence ID" value="QCD47494.1"/>
    <property type="molecule type" value="Genomic_DNA"/>
</dbReference>
<dbReference type="PROSITE" id="PS00455">
    <property type="entry name" value="AMP_BINDING"/>
    <property type="match status" value="1"/>
</dbReference>
<keyword evidence="3 4" id="KW-0472">Membrane</keyword>
<gene>
    <name evidence="6" type="primary">aas</name>
    <name evidence="6" type="ORF">CRECT_1874</name>
</gene>
<sequence>MKGVFSVRGFLPFLIVMFINAVVDLGHKITIQNILFKSIEDENLQIILTSLVNLLILLPYIMLFSVSGFLNDKFSRTRITRYAAASEILLTLFITISYLCGWFYVAFGTTLLLAVQSAIYSPAKYGLIKKIVGAEKLGAANGIVQAFTIVAILLGSFVFSAIFERYAVASTDAGEMIKSVWFIGAILFVCSVAETIFTFKIPFFEATDAGLKFDAKKYFKLGYLKENTKHIFNNKNAFLCTLGLSVFWAVAQLVIAVFPAHYKVMSADNNVMIVQAILAVSTIGLVAGSALAGSYSKNHIEMGIVPFGALGLFASLLMFAQGSSAAFMTLASFLFGFSGGIFIVPLNANIQFFTSEEQMGRTLAGSNFIQNIFMAAFLLLAMAFSIFAVSTPGIFVITSFSVLICALATIKYLPHLFARLLIMPFFRIGYKVNVDGVENIPQKGGVLLLGNHISWIDWAVLQMASPRPIRFAMHKSFYEIWYLKWLLNLFDVIPIGAGASKSALEKIRECLNEGKVVALFPEGHISYNGQIDEFAHGYEIAANETNSVIVPFYLRGLWGSSFSRAQKYYQKISRKVDGKRAIRVSFGAPLAPETKAPQVREKVVELSFFSWAEYLKTLEPMQFSWLKHAKANLFKRSMVDSTGADLNNLKVITAVLLFLSKFKFSFLKERHVGVILPSSVMGGVINLMLFIRGKISVNLNYTLSEQNLIGCADKAKLKSIITSRQFITKLKARGFELEESLKGRLIYLEDVAQGISKADKICAMLKAILMPRWLLELIYFSDVRIDDEAAILFSSGSEGTPKGIVLTHKNIMANIKQISEIVNTGGNDVILASLPIFHSFGLTAATFFPLSEGIASAHVPDPTDAFAVGKMVAKYHATIMFGTSTFFRLYTKNKKLNPLMFSTIRYAIAGAEKLNAIVKREFKMKFGVEIYEGYGTTETTPVVSVNTANVLEPEFFKELVFSKEGSVGLPTAGTIIRICDPTSLAKLENGQAGLILIGGHQVMKGYYEDEERTREAIVELDGVRYYNSGDIGFLDEAGFLTITDRLSRFAKIGGEMISLGAVEAQISSVLGDEVTFVCTNVADEKKGEQVVMLFSGEISEEDVAARIRASAIPSIMQPSKIYKVDAVPVLGTGKVDFKSSKKLAAELALGEGNLGTAEEA</sequence>
<dbReference type="Gene3D" id="3.40.50.12780">
    <property type="entry name" value="N-terminal domain of ligase-like"/>
    <property type="match status" value="1"/>
</dbReference>
<dbReference type="NCBIfam" id="NF006386">
    <property type="entry name" value="PRK08633.1"/>
    <property type="match status" value="1"/>
</dbReference>
<dbReference type="GO" id="GO:0022857">
    <property type="term" value="F:transmembrane transporter activity"/>
    <property type="evidence" value="ECO:0007669"/>
    <property type="project" value="InterPro"/>
</dbReference>
<dbReference type="PANTHER" id="PTHR43767">
    <property type="entry name" value="LONG-CHAIN-FATTY-ACID--COA LIGASE"/>
    <property type="match status" value="1"/>
</dbReference>
<keyword evidence="2 4" id="KW-1133">Transmembrane helix</keyword>
<dbReference type="GO" id="GO:0008779">
    <property type="term" value="F:acyl-[acyl-carrier-protein]-phospholipid O-acyltransferase activity"/>
    <property type="evidence" value="ECO:0007669"/>
    <property type="project" value="UniProtKB-EC"/>
</dbReference>
<keyword evidence="6" id="KW-0808">Transferase</keyword>
<dbReference type="CDD" id="cd07989">
    <property type="entry name" value="LPLAT_AGPAT-like"/>
    <property type="match status" value="1"/>
</dbReference>
<dbReference type="InterPro" id="IPR045851">
    <property type="entry name" value="AMP-bd_C_sf"/>
</dbReference>
<dbReference type="Gene3D" id="3.30.300.30">
    <property type="match status" value="1"/>
</dbReference>
<dbReference type="SUPFAM" id="SSF56801">
    <property type="entry name" value="Acetyl-CoA synthetase-like"/>
    <property type="match status" value="1"/>
</dbReference>
<feature type="transmembrane region" description="Helical" evidence="4">
    <location>
        <begin position="237"/>
        <end position="260"/>
    </location>
</feature>
<dbReference type="Pfam" id="PF00501">
    <property type="entry name" value="AMP-binding"/>
    <property type="match status" value="1"/>
</dbReference>
<feature type="domain" description="Phospholipid/glycerol acyltransferase" evidence="5">
    <location>
        <begin position="446"/>
        <end position="557"/>
    </location>
</feature>
<accession>A0A6G5QPH7</accession>
<dbReference type="EC" id="2.3.1.40" evidence="6"/>
<dbReference type="EC" id="6.2.1.20" evidence="6"/>
<dbReference type="InterPro" id="IPR050237">
    <property type="entry name" value="ATP-dep_AMP-bd_enzyme"/>
</dbReference>
<keyword evidence="1 4" id="KW-0812">Transmembrane</keyword>
<dbReference type="Gene3D" id="1.20.1250.20">
    <property type="entry name" value="MFS general substrate transporter like domains"/>
    <property type="match status" value="1"/>
</dbReference>
<feature type="transmembrane region" description="Helical" evidence="4">
    <location>
        <begin position="304"/>
        <end position="320"/>
    </location>
</feature>
<feature type="transmembrane region" description="Helical" evidence="4">
    <location>
        <begin position="368"/>
        <end position="388"/>
    </location>
</feature>
<feature type="transmembrane region" description="Helical" evidence="4">
    <location>
        <begin position="82"/>
        <end position="104"/>
    </location>
</feature>
<evidence type="ECO:0000256" key="1">
    <source>
        <dbReference type="ARBA" id="ARBA00022692"/>
    </source>
</evidence>
<dbReference type="Pfam" id="PF01553">
    <property type="entry name" value="Acyltransferase"/>
    <property type="match status" value="1"/>
</dbReference>
<dbReference type="KEGG" id="crx:CRECT_1874"/>
<dbReference type="GO" id="GO:0008922">
    <property type="term" value="F:long-chain fatty acid [acyl-carrier-protein] ligase activity"/>
    <property type="evidence" value="ECO:0007669"/>
    <property type="project" value="UniProtKB-EC"/>
</dbReference>
<evidence type="ECO:0000313" key="6">
    <source>
        <dbReference type="EMBL" id="QCD47494.1"/>
    </source>
</evidence>
<dbReference type="Pfam" id="PF07690">
    <property type="entry name" value="MFS_1"/>
    <property type="match status" value="1"/>
</dbReference>
<dbReference type="InterPro" id="IPR042099">
    <property type="entry name" value="ANL_N_sf"/>
</dbReference>
<dbReference type="RefSeq" id="WP_171992718.1">
    <property type="nucleotide sequence ID" value="NZ_CP012543.1"/>
</dbReference>
<feature type="transmembrane region" description="Helical" evidence="4">
    <location>
        <begin position="179"/>
        <end position="199"/>
    </location>
</feature>
<evidence type="ECO:0000256" key="3">
    <source>
        <dbReference type="ARBA" id="ARBA00023136"/>
    </source>
</evidence>